<evidence type="ECO:0000313" key="3">
    <source>
        <dbReference type="Proteomes" id="UP001224674"/>
    </source>
</evidence>
<keyword evidence="3" id="KW-1185">Reference proteome</keyword>
<dbReference type="Proteomes" id="UP001224674">
    <property type="component" value="Chromosome"/>
</dbReference>
<protein>
    <submittedName>
        <fullName evidence="2">Uncharacterized protein</fullName>
    </submittedName>
</protein>
<organism evidence="2 3">
    <name type="scientific">Auritidibacter ignavus</name>
    <dbReference type="NCBI Taxonomy" id="678932"/>
    <lineage>
        <taxon>Bacteria</taxon>
        <taxon>Bacillati</taxon>
        <taxon>Actinomycetota</taxon>
        <taxon>Actinomycetes</taxon>
        <taxon>Micrococcales</taxon>
        <taxon>Micrococcaceae</taxon>
        <taxon>Auritidibacter</taxon>
    </lineage>
</organism>
<evidence type="ECO:0000256" key="1">
    <source>
        <dbReference type="SAM" id="MobiDB-lite"/>
    </source>
</evidence>
<sequence>MPFRESALMPPVFQSPRGDRRDHKPPVVSIKPSGEPMESGIRLHHNQRREGYFLKKDVEGLGVAPVSVEAAELASGGSVFRHARLEAGDMFLPIHLHTPVPSTLPQMFDRLVQIVQPGQKRFFDVIVFDPYSQETRTRKLMATEINDPTRHNYWWWTVGITAQFFDPFWYGQVRELRPRLGNIEKKFITAKPDPNGYEFPFFPVRIGGSVVQGEYELQVAGDAPAYWSAVVTPPGEDLLIQNAQGERIFVHGRVDEPILIQTRPQEQDITLADGTPIWDRIDPGDDDFFPLHSGRNHIHVSMVGANQQSEILIRYREAFFHAIGGGS</sequence>
<proteinExistence type="predicted"/>
<reference evidence="2 3" key="1">
    <citation type="submission" date="2023-03" db="EMBL/GenBank/DDBJ databases">
        <title>Complete genome sequences of several Auritidibacter ignavus strains isolated from ear infections.</title>
        <authorList>
            <person name="Baehr T."/>
            <person name="Baumhoegger A.M."/>
        </authorList>
    </citation>
    <scope>NUCLEOTIDE SEQUENCE [LARGE SCALE GENOMIC DNA]</scope>
    <source>
        <strain evidence="2 3">BABAE-6</strain>
    </source>
</reference>
<accession>A0AAJ6AIM3</accession>
<dbReference type="AlphaFoldDB" id="A0AAJ6AIM3"/>
<feature type="region of interest" description="Disordered" evidence="1">
    <location>
        <begin position="1"/>
        <end position="39"/>
    </location>
</feature>
<dbReference type="RefSeq" id="WP_279675291.1">
    <property type="nucleotide sequence ID" value="NZ_CP122566.1"/>
</dbReference>
<dbReference type="EMBL" id="CP122566">
    <property type="protein sequence ID" value="WGH94173.1"/>
    <property type="molecule type" value="Genomic_DNA"/>
</dbReference>
<name>A0AAJ6AIM3_9MICC</name>
<evidence type="ECO:0000313" key="2">
    <source>
        <dbReference type="EMBL" id="WGH94173.1"/>
    </source>
</evidence>
<gene>
    <name evidence="2" type="ORF">QDX21_05105</name>
</gene>